<keyword evidence="2" id="KW-0813">Transport</keyword>
<dbReference type="NCBIfam" id="TIGR00797">
    <property type="entry name" value="matE"/>
    <property type="match status" value="1"/>
</dbReference>
<evidence type="ECO:0000313" key="10">
    <source>
        <dbReference type="Proteomes" id="UP000732399"/>
    </source>
</evidence>
<keyword evidence="6 8" id="KW-0472">Membrane</keyword>
<evidence type="ECO:0000256" key="7">
    <source>
        <dbReference type="SAM" id="MobiDB-lite"/>
    </source>
</evidence>
<feature type="transmembrane region" description="Helical" evidence="8">
    <location>
        <begin position="213"/>
        <end position="239"/>
    </location>
</feature>
<comment type="subcellular location">
    <subcellularLocation>
        <location evidence="1">Cell inner membrane</location>
        <topology evidence="1">Multi-pass membrane protein</topology>
    </subcellularLocation>
</comment>
<evidence type="ECO:0000256" key="8">
    <source>
        <dbReference type="SAM" id="Phobius"/>
    </source>
</evidence>
<evidence type="ECO:0000256" key="5">
    <source>
        <dbReference type="ARBA" id="ARBA00022989"/>
    </source>
</evidence>
<dbReference type="CDD" id="cd13138">
    <property type="entry name" value="MATE_yoeA_like"/>
    <property type="match status" value="1"/>
</dbReference>
<feature type="transmembrane region" description="Helical" evidence="8">
    <location>
        <begin position="77"/>
        <end position="101"/>
    </location>
</feature>
<dbReference type="RefSeq" id="WP_168132552.1">
    <property type="nucleotide sequence ID" value="NZ_JAAVJH010000001.1"/>
</dbReference>
<keyword evidence="10" id="KW-1185">Reference proteome</keyword>
<feature type="transmembrane region" description="Helical" evidence="8">
    <location>
        <begin position="411"/>
        <end position="429"/>
    </location>
</feature>
<dbReference type="PANTHER" id="PTHR43549:SF3">
    <property type="entry name" value="MULTIDRUG RESISTANCE PROTEIN YPNP-RELATED"/>
    <property type="match status" value="1"/>
</dbReference>
<organism evidence="9 10">
    <name type="scientific">Sphingomonas corticis</name>
    <dbReference type="NCBI Taxonomy" id="2722791"/>
    <lineage>
        <taxon>Bacteria</taxon>
        <taxon>Pseudomonadati</taxon>
        <taxon>Pseudomonadota</taxon>
        <taxon>Alphaproteobacteria</taxon>
        <taxon>Sphingomonadales</taxon>
        <taxon>Sphingomonadaceae</taxon>
        <taxon>Sphingomonas</taxon>
    </lineage>
</organism>
<feature type="transmembrane region" description="Helical" evidence="8">
    <location>
        <begin position="154"/>
        <end position="174"/>
    </location>
</feature>
<proteinExistence type="predicted"/>
<evidence type="ECO:0000313" key="9">
    <source>
        <dbReference type="EMBL" id="NJR77035.1"/>
    </source>
</evidence>
<dbReference type="Proteomes" id="UP000732399">
    <property type="component" value="Unassembled WGS sequence"/>
</dbReference>
<name>A0ABX1CKY1_9SPHN</name>
<evidence type="ECO:0000256" key="2">
    <source>
        <dbReference type="ARBA" id="ARBA00022448"/>
    </source>
</evidence>
<dbReference type="PIRSF" id="PIRSF006603">
    <property type="entry name" value="DinF"/>
    <property type="match status" value="1"/>
</dbReference>
<dbReference type="Pfam" id="PF01554">
    <property type="entry name" value="MatE"/>
    <property type="match status" value="2"/>
</dbReference>
<dbReference type="InterPro" id="IPR048279">
    <property type="entry name" value="MdtK-like"/>
</dbReference>
<dbReference type="InterPro" id="IPR002528">
    <property type="entry name" value="MATE_fam"/>
</dbReference>
<feature type="transmembrane region" description="Helical" evidence="8">
    <location>
        <begin position="113"/>
        <end position="134"/>
    </location>
</feature>
<feature type="transmembrane region" description="Helical" evidence="8">
    <location>
        <begin position="186"/>
        <end position="207"/>
    </location>
</feature>
<feature type="compositionally biased region" description="Polar residues" evidence="7">
    <location>
        <begin position="1"/>
        <end position="14"/>
    </location>
</feature>
<reference evidence="9 10" key="1">
    <citation type="submission" date="2020-03" db="EMBL/GenBank/DDBJ databases">
        <authorList>
            <person name="Wang L."/>
            <person name="He N."/>
            <person name="Li Y."/>
            <person name="Fang Y."/>
            <person name="Zhang F."/>
        </authorList>
    </citation>
    <scope>NUCLEOTIDE SEQUENCE [LARGE SCALE GENOMIC DNA]</scope>
    <source>
        <strain evidence="9 10">36D10-4-7</strain>
    </source>
</reference>
<dbReference type="EMBL" id="JAAVJH010000001">
    <property type="protein sequence ID" value="NJR77035.1"/>
    <property type="molecule type" value="Genomic_DNA"/>
</dbReference>
<feature type="region of interest" description="Disordered" evidence="7">
    <location>
        <begin position="1"/>
        <end position="21"/>
    </location>
</feature>
<dbReference type="InterPro" id="IPR052031">
    <property type="entry name" value="Membrane_Transporter-Flippase"/>
</dbReference>
<sequence length="496" mass="51619">MSENTAGAPTSSTLADAPAADGQRDLTRGPIFSTLVAFALPTLGSNVLQSLNGSINTIWVGRFLGEDALAATSNANIIMFLMFGLVFGFGMAATILVGQAWGRHDVDAARRAFGSATGIVLAGSVVTALLGWTFAPQILRALATPGRAYDDALAYLRVIFLGLPASMLLVLMFMGLRGIGDSMTPLWFMGLSVLLDSTLNPVFILGLGPAPELGIAGSATATLIANLVSCAALAAWIAWKDVPIALKGRDLRLVLPDPAVARTILAKGVPIGAQMLVISGAGLAMVGLVNRNGVDTTAAYGITQQVWTYIQMPAMAIGAAVSAMAAQNIGAGRWDRVGRITRAGLVLNVAITGVAVVVALLFDRALLALFVPADSPVLPIATHINLIATWGFVLFGGTMVLFGVVRANGAVWGPLAILFVAMFPVRLGIALLLRPTLGVDALWWSFPMGSATTVALAALYYGRGSWRKGALLVPEAHCEERSHADVEPAGSLRPVG</sequence>
<feature type="transmembrane region" description="Helical" evidence="8">
    <location>
        <begin position="382"/>
        <end position="404"/>
    </location>
</feature>
<feature type="transmembrane region" description="Helical" evidence="8">
    <location>
        <begin position="309"/>
        <end position="331"/>
    </location>
</feature>
<accession>A0ABX1CKY1</accession>
<keyword evidence="5 8" id="KW-1133">Transmembrane helix</keyword>
<comment type="caution">
    <text evidence="9">The sequence shown here is derived from an EMBL/GenBank/DDBJ whole genome shotgun (WGS) entry which is preliminary data.</text>
</comment>
<evidence type="ECO:0000256" key="1">
    <source>
        <dbReference type="ARBA" id="ARBA00004429"/>
    </source>
</evidence>
<evidence type="ECO:0000256" key="3">
    <source>
        <dbReference type="ARBA" id="ARBA00022475"/>
    </source>
</evidence>
<dbReference type="PANTHER" id="PTHR43549">
    <property type="entry name" value="MULTIDRUG RESISTANCE PROTEIN YPNP-RELATED"/>
    <property type="match status" value="1"/>
</dbReference>
<evidence type="ECO:0000256" key="4">
    <source>
        <dbReference type="ARBA" id="ARBA00022692"/>
    </source>
</evidence>
<keyword evidence="3" id="KW-1003">Cell membrane</keyword>
<evidence type="ECO:0000256" key="6">
    <source>
        <dbReference type="ARBA" id="ARBA00023136"/>
    </source>
</evidence>
<feature type="transmembrane region" description="Helical" evidence="8">
    <location>
        <begin position="343"/>
        <end position="362"/>
    </location>
</feature>
<keyword evidence="4 8" id="KW-0812">Transmembrane</keyword>
<protein>
    <submittedName>
        <fullName evidence="9">MATE family efflux transporter</fullName>
    </submittedName>
</protein>
<gene>
    <name evidence="9" type="ORF">HBH26_00205</name>
</gene>
<feature type="transmembrane region" description="Helical" evidence="8">
    <location>
        <begin position="441"/>
        <end position="461"/>
    </location>
</feature>
<feature type="transmembrane region" description="Helical" evidence="8">
    <location>
        <begin position="271"/>
        <end position="289"/>
    </location>
</feature>